<evidence type="ECO:0000256" key="3">
    <source>
        <dbReference type="ARBA" id="ARBA00023082"/>
    </source>
</evidence>
<dbReference type="PANTHER" id="PTHR43133">
    <property type="entry name" value="RNA POLYMERASE ECF-TYPE SIGMA FACTO"/>
    <property type="match status" value="1"/>
</dbReference>
<keyword evidence="2" id="KW-0805">Transcription regulation</keyword>
<sequence>MTAPAQPLSQLDDDLVLVQAAQAGDLDAFDQIIMRHQSTVTAMLHRFSTSRADLEDMVQETFVRAWRALPQWRPDRPFLHWLKRIAANVGLEFCRRHQRSPFSRLVQPTEEGHPLDHIAGHEGTSPSDDLTGVQFILSHLPPDDRALLTLLHLEQLPLNEIAAHFGWSKVKAKVKAFRARQRLKTILTRHGYTLE</sequence>
<dbReference type="InterPro" id="IPR039425">
    <property type="entry name" value="RNA_pol_sigma-70-like"/>
</dbReference>
<dbReference type="Gene3D" id="1.10.1740.10">
    <property type="match status" value="1"/>
</dbReference>
<dbReference type="SUPFAM" id="SSF88946">
    <property type="entry name" value="Sigma2 domain of RNA polymerase sigma factors"/>
    <property type="match status" value="1"/>
</dbReference>
<evidence type="ECO:0000256" key="5">
    <source>
        <dbReference type="ARBA" id="ARBA00023163"/>
    </source>
</evidence>
<protein>
    <submittedName>
        <fullName evidence="8">RNA polymerase sigma-70 factor (ECF subfamily)</fullName>
    </submittedName>
</protein>
<dbReference type="InterPro" id="IPR007627">
    <property type="entry name" value="RNA_pol_sigma70_r2"/>
</dbReference>
<dbReference type="Pfam" id="PF04542">
    <property type="entry name" value="Sigma70_r2"/>
    <property type="match status" value="1"/>
</dbReference>
<dbReference type="NCBIfam" id="TIGR02937">
    <property type="entry name" value="sigma70-ECF"/>
    <property type="match status" value="1"/>
</dbReference>
<evidence type="ECO:0000256" key="1">
    <source>
        <dbReference type="ARBA" id="ARBA00010641"/>
    </source>
</evidence>
<keyword evidence="9" id="KW-1185">Reference proteome</keyword>
<dbReference type="RefSeq" id="WP_184341949.1">
    <property type="nucleotide sequence ID" value="NZ_JACHIG010000009.1"/>
</dbReference>
<dbReference type="Gene3D" id="1.10.10.10">
    <property type="entry name" value="Winged helix-like DNA-binding domain superfamily/Winged helix DNA-binding domain"/>
    <property type="match status" value="1"/>
</dbReference>
<gene>
    <name evidence="8" type="ORF">HNQ65_003882</name>
</gene>
<dbReference type="InterPro" id="IPR013325">
    <property type="entry name" value="RNA_pol_sigma_r2"/>
</dbReference>
<dbReference type="Pfam" id="PF08281">
    <property type="entry name" value="Sigma70_r4_2"/>
    <property type="match status" value="1"/>
</dbReference>
<keyword evidence="3" id="KW-0731">Sigma factor</keyword>
<organism evidence="8 9">
    <name type="scientific">Prosthecobacter vanneervenii</name>
    <dbReference type="NCBI Taxonomy" id="48466"/>
    <lineage>
        <taxon>Bacteria</taxon>
        <taxon>Pseudomonadati</taxon>
        <taxon>Verrucomicrobiota</taxon>
        <taxon>Verrucomicrobiia</taxon>
        <taxon>Verrucomicrobiales</taxon>
        <taxon>Verrucomicrobiaceae</taxon>
        <taxon>Prosthecobacter</taxon>
    </lineage>
</organism>
<evidence type="ECO:0000256" key="4">
    <source>
        <dbReference type="ARBA" id="ARBA00023125"/>
    </source>
</evidence>
<evidence type="ECO:0000313" key="8">
    <source>
        <dbReference type="EMBL" id="MBB5034288.1"/>
    </source>
</evidence>
<dbReference type="InterPro" id="IPR014284">
    <property type="entry name" value="RNA_pol_sigma-70_dom"/>
</dbReference>
<dbReference type="Proteomes" id="UP000590740">
    <property type="component" value="Unassembled WGS sequence"/>
</dbReference>
<dbReference type="SUPFAM" id="SSF88659">
    <property type="entry name" value="Sigma3 and sigma4 domains of RNA polymerase sigma factors"/>
    <property type="match status" value="1"/>
</dbReference>
<dbReference type="GO" id="GO:0016987">
    <property type="term" value="F:sigma factor activity"/>
    <property type="evidence" value="ECO:0007669"/>
    <property type="project" value="UniProtKB-KW"/>
</dbReference>
<dbReference type="InterPro" id="IPR013249">
    <property type="entry name" value="RNA_pol_sigma70_r4_t2"/>
</dbReference>
<evidence type="ECO:0000256" key="2">
    <source>
        <dbReference type="ARBA" id="ARBA00023015"/>
    </source>
</evidence>
<dbReference type="GO" id="GO:0003677">
    <property type="term" value="F:DNA binding"/>
    <property type="evidence" value="ECO:0007669"/>
    <property type="project" value="UniProtKB-KW"/>
</dbReference>
<keyword evidence="4" id="KW-0238">DNA-binding</keyword>
<evidence type="ECO:0000313" key="9">
    <source>
        <dbReference type="Proteomes" id="UP000590740"/>
    </source>
</evidence>
<reference evidence="8 9" key="1">
    <citation type="submission" date="2020-08" db="EMBL/GenBank/DDBJ databases">
        <title>Genomic Encyclopedia of Type Strains, Phase IV (KMG-IV): sequencing the most valuable type-strain genomes for metagenomic binning, comparative biology and taxonomic classification.</title>
        <authorList>
            <person name="Goeker M."/>
        </authorList>
    </citation>
    <scope>NUCLEOTIDE SEQUENCE [LARGE SCALE GENOMIC DNA]</scope>
    <source>
        <strain evidence="8 9">DSM 12252</strain>
    </source>
</reference>
<comment type="similarity">
    <text evidence="1">Belongs to the sigma-70 factor family. ECF subfamily.</text>
</comment>
<feature type="domain" description="RNA polymerase sigma-70 region 2" evidence="6">
    <location>
        <begin position="33"/>
        <end position="99"/>
    </location>
</feature>
<comment type="caution">
    <text evidence="8">The sequence shown here is derived from an EMBL/GenBank/DDBJ whole genome shotgun (WGS) entry which is preliminary data.</text>
</comment>
<dbReference type="PANTHER" id="PTHR43133:SF8">
    <property type="entry name" value="RNA POLYMERASE SIGMA FACTOR HI_1459-RELATED"/>
    <property type="match status" value="1"/>
</dbReference>
<proteinExistence type="inferred from homology"/>
<evidence type="ECO:0000259" key="6">
    <source>
        <dbReference type="Pfam" id="PF04542"/>
    </source>
</evidence>
<accession>A0A7W7YDQ6</accession>
<dbReference type="GO" id="GO:0006352">
    <property type="term" value="P:DNA-templated transcription initiation"/>
    <property type="evidence" value="ECO:0007669"/>
    <property type="project" value="InterPro"/>
</dbReference>
<dbReference type="InterPro" id="IPR036388">
    <property type="entry name" value="WH-like_DNA-bd_sf"/>
</dbReference>
<feature type="domain" description="RNA polymerase sigma factor 70 region 4 type 2" evidence="7">
    <location>
        <begin position="136"/>
        <end position="183"/>
    </location>
</feature>
<dbReference type="InterPro" id="IPR013324">
    <property type="entry name" value="RNA_pol_sigma_r3/r4-like"/>
</dbReference>
<dbReference type="EMBL" id="JACHIG010000009">
    <property type="protein sequence ID" value="MBB5034288.1"/>
    <property type="molecule type" value="Genomic_DNA"/>
</dbReference>
<evidence type="ECO:0000259" key="7">
    <source>
        <dbReference type="Pfam" id="PF08281"/>
    </source>
</evidence>
<name>A0A7W7YDQ6_9BACT</name>
<dbReference type="AlphaFoldDB" id="A0A7W7YDQ6"/>
<keyword evidence="5" id="KW-0804">Transcription</keyword>